<dbReference type="EMBL" id="BK014762">
    <property type="protein sequence ID" value="DAD74663.1"/>
    <property type="molecule type" value="Genomic_DNA"/>
</dbReference>
<sequence>MFDCNDLVANHIYCEAPTALMNCDEFKFREEEEVVNQCQGYPDYVTAWLVSDYLAEKLIAEGEFVVRLDDCNVWEFESSVTDFAEQLAYILEHEG</sequence>
<name>A0A8S5LXU1_9CAUD</name>
<protein>
    <submittedName>
        <fullName evidence="1">Uncharacterized protein</fullName>
    </submittedName>
</protein>
<organism evidence="1">
    <name type="scientific">Myoviridae sp. ctZgq1</name>
    <dbReference type="NCBI Taxonomy" id="2826666"/>
    <lineage>
        <taxon>Viruses</taxon>
        <taxon>Duplodnaviria</taxon>
        <taxon>Heunggongvirae</taxon>
        <taxon>Uroviricota</taxon>
        <taxon>Caudoviricetes</taxon>
    </lineage>
</organism>
<accession>A0A8S5LXU1</accession>
<reference evidence="1" key="1">
    <citation type="journal article" date="2021" name="Proc. Natl. Acad. Sci. U.S.A.">
        <title>A Catalog of Tens of Thousands of Viruses from Human Metagenomes Reveals Hidden Associations with Chronic Diseases.</title>
        <authorList>
            <person name="Tisza M.J."/>
            <person name="Buck C.B."/>
        </authorList>
    </citation>
    <scope>NUCLEOTIDE SEQUENCE</scope>
    <source>
        <strain evidence="1">CtZgq1</strain>
    </source>
</reference>
<proteinExistence type="predicted"/>
<evidence type="ECO:0000313" key="1">
    <source>
        <dbReference type="EMBL" id="DAD74663.1"/>
    </source>
</evidence>